<evidence type="ECO:0000256" key="3">
    <source>
        <dbReference type="ARBA" id="ARBA00022475"/>
    </source>
</evidence>
<feature type="domain" description="VTT" evidence="8">
    <location>
        <begin position="46"/>
        <end position="171"/>
    </location>
</feature>
<name>A0A537LXP9_9BACT</name>
<evidence type="ECO:0000313" key="9">
    <source>
        <dbReference type="EMBL" id="TMJ12407.1"/>
    </source>
</evidence>
<dbReference type="EMBL" id="VBAI01000025">
    <property type="protein sequence ID" value="TMJ12407.1"/>
    <property type="molecule type" value="Genomic_DNA"/>
</dbReference>
<evidence type="ECO:0000256" key="6">
    <source>
        <dbReference type="ARBA" id="ARBA00023136"/>
    </source>
</evidence>
<dbReference type="InterPro" id="IPR032816">
    <property type="entry name" value="VTT_dom"/>
</dbReference>
<dbReference type="PANTHER" id="PTHR30353:SF0">
    <property type="entry name" value="TRANSMEMBRANE PROTEIN"/>
    <property type="match status" value="1"/>
</dbReference>
<keyword evidence="5 7" id="KW-1133">Transmembrane helix</keyword>
<feature type="transmembrane region" description="Helical" evidence="7">
    <location>
        <begin position="25"/>
        <end position="46"/>
    </location>
</feature>
<evidence type="ECO:0000256" key="2">
    <source>
        <dbReference type="ARBA" id="ARBA00010792"/>
    </source>
</evidence>
<dbReference type="GO" id="GO:0005886">
    <property type="term" value="C:plasma membrane"/>
    <property type="evidence" value="ECO:0007669"/>
    <property type="project" value="UniProtKB-SubCell"/>
</dbReference>
<feature type="transmembrane region" description="Helical" evidence="7">
    <location>
        <begin position="152"/>
        <end position="173"/>
    </location>
</feature>
<proteinExistence type="inferred from homology"/>
<sequence>MQTLIDILLQIDVHLDAAIQQYGTWTYALLFAVIFAETGLVATPFLPGDSLLFAAGTFAARGSLHLGTVVAALTVAAVAGDTANYWIGSAVRSRVRGGSRVWFLKSDYLDRTHRFYERYGSFTIVLARFVPIVRTFAPFVAGVGRMTYRRFLLYNIGGAVLWVMLLVGGGYLFGNLPFIRRRFTLAIVGIILVSVLPAVLEMMRHRRRAKVSR</sequence>
<protein>
    <submittedName>
        <fullName evidence="9">DedA family protein</fullName>
    </submittedName>
</protein>
<organism evidence="9 10">
    <name type="scientific">Candidatus Segetimicrobium genomatis</name>
    <dbReference type="NCBI Taxonomy" id="2569760"/>
    <lineage>
        <taxon>Bacteria</taxon>
        <taxon>Bacillati</taxon>
        <taxon>Candidatus Sysuimicrobiota</taxon>
        <taxon>Candidatus Sysuimicrobiia</taxon>
        <taxon>Candidatus Sysuimicrobiales</taxon>
        <taxon>Candidatus Segetimicrobiaceae</taxon>
        <taxon>Candidatus Segetimicrobium</taxon>
    </lineage>
</organism>
<evidence type="ECO:0000256" key="5">
    <source>
        <dbReference type="ARBA" id="ARBA00022989"/>
    </source>
</evidence>
<evidence type="ECO:0000256" key="7">
    <source>
        <dbReference type="RuleBase" id="RU367016"/>
    </source>
</evidence>
<dbReference type="Proteomes" id="UP000315217">
    <property type="component" value="Unassembled WGS sequence"/>
</dbReference>
<evidence type="ECO:0000256" key="4">
    <source>
        <dbReference type="ARBA" id="ARBA00022692"/>
    </source>
</evidence>
<evidence type="ECO:0000259" key="8">
    <source>
        <dbReference type="Pfam" id="PF09335"/>
    </source>
</evidence>
<keyword evidence="6 7" id="KW-0472">Membrane</keyword>
<dbReference type="NCBIfam" id="NF008102">
    <property type="entry name" value="PRK10847.1"/>
    <property type="match status" value="1"/>
</dbReference>
<evidence type="ECO:0000313" key="10">
    <source>
        <dbReference type="Proteomes" id="UP000315217"/>
    </source>
</evidence>
<dbReference type="PANTHER" id="PTHR30353">
    <property type="entry name" value="INNER MEMBRANE PROTEIN DEDA-RELATED"/>
    <property type="match status" value="1"/>
</dbReference>
<keyword evidence="3 7" id="KW-1003">Cell membrane</keyword>
<comment type="subcellular location">
    <subcellularLocation>
        <location evidence="1 7">Cell membrane</location>
        <topology evidence="1 7">Multi-pass membrane protein</topology>
    </subcellularLocation>
</comment>
<reference evidence="9 10" key="1">
    <citation type="journal article" date="2019" name="Nat. Microbiol.">
        <title>Mediterranean grassland soil C-N compound turnover is dependent on rainfall and depth, and is mediated by genomically divergent microorganisms.</title>
        <authorList>
            <person name="Diamond S."/>
            <person name="Andeer P.F."/>
            <person name="Li Z."/>
            <person name="Crits-Christoph A."/>
            <person name="Burstein D."/>
            <person name="Anantharaman K."/>
            <person name="Lane K.R."/>
            <person name="Thomas B.C."/>
            <person name="Pan C."/>
            <person name="Northen T.R."/>
            <person name="Banfield J.F."/>
        </authorList>
    </citation>
    <scope>NUCLEOTIDE SEQUENCE [LARGE SCALE GENOMIC DNA]</scope>
    <source>
        <strain evidence="9">NP_1</strain>
    </source>
</reference>
<feature type="transmembrane region" description="Helical" evidence="7">
    <location>
        <begin position="185"/>
        <end position="203"/>
    </location>
</feature>
<accession>A0A537LXP9</accession>
<dbReference type="InterPro" id="IPR058127">
    <property type="entry name" value="DedA"/>
</dbReference>
<dbReference type="AlphaFoldDB" id="A0A537LXP9"/>
<dbReference type="Pfam" id="PF09335">
    <property type="entry name" value="VTT_dom"/>
    <property type="match status" value="1"/>
</dbReference>
<comment type="caution">
    <text evidence="9">The sequence shown here is derived from an EMBL/GenBank/DDBJ whole genome shotgun (WGS) entry which is preliminary data.</text>
</comment>
<dbReference type="InterPro" id="IPR032818">
    <property type="entry name" value="DedA-like"/>
</dbReference>
<feature type="transmembrane region" description="Helical" evidence="7">
    <location>
        <begin position="58"/>
        <end position="79"/>
    </location>
</feature>
<keyword evidence="4 7" id="KW-0812">Transmembrane</keyword>
<comment type="similarity">
    <text evidence="2 7">Belongs to the DedA family.</text>
</comment>
<gene>
    <name evidence="9" type="ORF">E6G98_02915</name>
</gene>
<evidence type="ECO:0000256" key="1">
    <source>
        <dbReference type="ARBA" id="ARBA00004651"/>
    </source>
</evidence>